<feature type="DNA-binding region" description="HMG box" evidence="2">
    <location>
        <begin position="39"/>
        <end position="119"/>
    </location>
</feature>
<accession>A0A8J9SC53</accession>
<dbReference type="PANTHER" id="PTHR48112:SF15">
    <property type="entry name" value="HMG BOX DOMAIN-CONTAINING PROTEIN"/>
    <property type="match status" value="1"/>
</dbReference>
<dbReference type="PANTHER" id="PTHR48112">
    <property type="entry name" value="HIGH MOBILITY GROUP PROTEIN DSP1"/>
    <property type="match status" value="1"/>
</dbReference>
<dbReference type="SUPFAM" id="SSF47095">
    <property type="entry name" value="HMG-box"/>
    <property type="match status" value="1"/>
</dbReference>
<evidence type="ECO:0000313" key="4">
    <source>
        <dbReference type="EMBL" id="CAG9286046.1"/>
    </source>
</evidence>
<evidence type="ECO:0000256" key="2">
    <source>
        <dbReference type="PROSITE-ProRule" id="PRU00267"/>
    </source>
</evidence>
<dbReference type="EMBL" id="OU594962">
    <property type="protein sequence ID" value="CAG9286046.1"/>
    <property type="molecule type" value="Genomic_DNA"/>
</dbReference>
<dbReference type="Proteomes" id="UP000836788">
    <property type="component" value="Chromosome 21"/>
</dbReference>
<keyword evidence="1 2" id="KW-0238">DNA-binding</keyword>
<evidence type="ECO:0000256" key="1">
    <source>
        <dbReference type="ARBA" id="ARBA00023125"/>
    </source>
</evidence>
<evidence type="ECO:0000259" key="3">
    <source>
        <dbReference type="PROSITE" id="PS50118"/>
    </source>
</evidence>
<dbReference type="SMART" id="SM00398">
    <property type="entry name" value="HMG"/>
    <property type="match status" value="1"/>
</dbReference>
<proteinExistence type="predicted"/>
<dbReference type="InterPro" id="IPR009071">
    <property type="entry name" value="HMG_box_dom"/>
</dbReference>
<dbReference type="PROSITE" id="PS50118">
    <property type="entry name" value="HMG_BOX_2"/>
    <property type="match status" value="1"/>
</dbReference>
<protein>
    <recommendedName>
        <fullName evidence="3">HMG box domain-containing protein</fullName>
    </recommendedName>
</protein>
<dbReference type="GO" id="GO:0003677">
    <property type="term" value="F:DNA binding"/>
    <property type="evidence" value="ECO:0007669"/>
    <property type="project" value="UniProtKB-UniRule"/>
</dbReference>
<keyword evidence="2" id="KW-0539">Nucleus</keyword>
<reference evidence="4" key="1">
    <citation type="submission" date="2022-02" db="EMBL/GenBank/DDBJ databases">
        <authorList>
            <person name="Giguere J D."/>
        </authorList>
    </citation>
    <scope>NUCLEOTIDE SEQUENCE</scope>
    <source>
        <strain evidence="4">CCAP 1055/1</strain>
    </source>
</reference>
<dbReference type="Gene3D" id="1.10.30.10">
    <property type="entry name" value="High mobility group box domain"/>
    <property type="match status" value="1"/>
</dbReference>
<dbReference type="Pfam" id="PF09011">
    <property type="entry name" value="HMG_box_2"/>
    <property type="match status" value="1"/>
</dbReference>
<dbReference type="GO" id="GO:0005634">
    <property type="term" value="C:nucleus"/>
    <property type="evidence" value="ECO:0007669"/>
    <property type="project" value="UniProtKB-UniRule"/>
</dbReference>
<gene>
    <name evidence="4" type="ORF">PTTT1_LOCUS31040</name>
</gene>
<name>A0A8J9SC53_PHATR</name>
<organism evidence="4">
    <name type="scientific">Phaeodactylum tricornutum</name>
    <name type="common">Diatom</name>
    <dbReference type="NCBI Taxonomy" id="2850"/>
    <lineage>
        <taxon>Eukaryota</taxon>
        <taxon>Sar</taxon>
        <taxon>Stramenopiles</taxon>
        <taxon>Ochrophyta</taxon>
        <taxon>Bacillariophyta</taxon>
        <taxon>Bacillariophyceae</taxon>
        <taxon>Bacillariophycidae</taxon>
        <taxon>Naviculales</taxon>
        <taxon>Phaeodactylaceae</taxon>
        <taxon>Phaeodactylum</taxon>
    </lineage>
</organism>
<feature type="domain" description="HMG box" evidence="3">
    <location>
        <begin position="39"/>
        <end position="119"/>
    </location>
</feature>
<sequence length="287" mass="33234">MTTYFERKTPVYYSPGKAVAPSAIGDAFALPVGAEEPKPKRPLSAYNFFFKRERQDILRNTPVRPQGKPRRSHGKIGFADLARTIAARWKGADHAVKDHFENMAKMDKDRYARELEDWKINQDSQKLVGEKSIPHSCSPFSPYWEENQGDDFEPIEFQKSTKTPANSLPITQVVTPTFTTKQPLGLSYASDLARSDLGFGDYNGTEQWAYSDRVSTVRPEKLRVIEIDEVDFVNSCSLPRMGYKNPRETMLRYTNFYDRRRPRFSAVFQEEGDRWEDERARFLSFHH</sequence>
<dbReference type="InterPro" id="IPR036910">
    <property type="entry name" value="HMG_box_dom_sf"/>
</dbReference>
<dbReference type="AlphaFoldDB" id="A0A8J9SC53"/>
<dbReference type="InterPro" id="IPR050342">
    <property type="entry name" value="HMGB"/>
</dbReference>